<evidence type="ECO:0008006" key="5">
    <source>
        <dbReference type="Google" id="ProtNLM"/>
    </source>
</evidence>
<gene>
    <name evidence="3" type="ORF">GC101_07920</name>
</gene>
<dbReference type="EMBL" id="WHOB01000020">
    <property type="protein sequence ID" value="NOU78810.1"/>
    <property type="molecule type" value="Genomic_DNA"/>
</dbReference>
<keyword evidence="4" id="KW-1185">Reference proteome</keyword>
<accession>A0ABX1YCV1</accession>
<protein>
    <recommendedName>
        <fullName evidence="5">Stage III sporulation protein AF</fullName>
    </recommendedName>
</protein>
<evidence type="ECO:0000256" key="2">
    <source>
        <dbReference type="SAM" id="Phobius"/>
    </source>
</evidence>
<organism evidence="3 4">
    <name type="scientific">Paenibacillus phytohabitans</name>
    <dbReference type="NCBI Taxonomy" id="2654978"/>
    <lineage>
        <taxon>Bacteria</taxon>
        <taxon>Bacillati</taxon>
        <taxon>Bacillota</taxon>
        <taxon>Bacilli</taxon>
        <taxon>Bacillales</taxon>
        <taxon>Paenibacillaceae</taxon>
        <taxon>Paenibacillus</taxon>
    </lineage>
</organism>
<proteinExistence type="predicted"/>
<evidence type="ECO:0000313" key="4">
    <source>
        <dbReference type="Proteomes" id="UP000596857"/>
    </source>
</evidence>
<keyword evidence="2" id="KW-1133">Transmembrane helix</keyword>
<evidence type="ECO:0000313" key="3">
    <source>
        <dbReference type="EMBL" id="NOU78810.1"/>
    </source>
</evidence>
<dbReference type="InterPro" id="IPR014245">
    <property type="entry name" value="Spore_III_AF"/>
</dbReference>
<feature type="transmembrane region" description="Helical" evidence="2">
    <location>
        <begin position="37"/>
        <end position="54"/>
    </location>
</feature>
<reference evidence="3 4" key="1">
    <citation type="submission" date="2019-10" db="EMBL/GenBank/DDBJ databases">
        <title>Description of Paenibacillus terricola sp. nov.</title>
        <authorList>
            <person name="Carlier A."/>
            <person name="Qi S."/>
        </authorList>
    </citation>
    <scope>NUCLEOTIDE SEQUENCE [LARGE SCALE GENOMIC DNA]</scope>
    <source>
        <strain evidence="3 4">LMG 31459</strain>
    </source>
</reference>
<evidence type="ECO:0000256" key="1">
    <source>
        <dbReference type="SAM" id="MobiDB-lite"/>
    </source>
</evidence>
<feature type="region of interest" description="Disordered" evidence="1">
    <location>
        <begin position="200"/>
        <end position="232"/>
    </location>
</feature>
<dbReference type="Pfam" id="PF09581">
    <property type="entry name" value="Spore_III_AF"/>
    <property type="match status" value="1"/>
</dbReference>
<dbReference type="Proteomes" id="UP000596857">
    <property type="component" value="Unassembled WGS sequence"/>
</dbReference>
<keyword evidence="2" id="KW-0472">Membrane</keyword>
<dbReference type="RefSeq" id="WP_171716772.1">
    <property type="nucleotide sequence ID" value="NZ_WHOB01000020.1"/>
</dbReference>
<comment type="caution">
    <text evidence="3">The sequence shown here is derived from an EMBL/GenBank/DDBJ whole genome shotgun (WGS) entry which is preliminary data.</text>
</comment>
<feature type="transmembrane region" description="Helical" evidence="2">
    <location>
        <begin position="6"/>
        <end position="25"/>
    </location>
</feature>
<keyword evidence="2" id="KW-0812">Transmembrane</keyword>
<sequence>MSWLSGWLHELILVVLMAAFVEMLLPSKSMERYARLVLSLLVLLTMLSPIVSMLKGDASKELSLAMEQQERSGGLLSGTGDGADSLEKILADGRMLAEGARDQSLKLAAEEIAGQMRDQIAGSTGIRGVNVTVTLGMGPNPSAPLGEEVPVISSVTVDMPVAGAVAASGIPGSAEGSQPAAGPASEPIRITPVEPVQVSLDKDGAASEGSGAATGASQPSAAGNGTQEEQAAAVIEAESVKRLLEQNWNLDPDSIHVLSGGTSAVKS</sequence>
<feature type="compositionally biased region" description="Low complexity" evidence="1">
    <location>
        <begin position="206"/>
        <end position="217"/>
    </location>
</feature>
<name>A0ABX1YCV1_9BACL</name>